<keyword evidence="3" id="KW-0863">Zinc-finger</keyword>
<keyword evidence="4" id="KW-0862">Zinc</keyword>
<gene>
    <name evidence="8" type="ORF">QTG54_010760</name>
</gene>
<protein>
    <recommendedName>
        <fullName evidence="7">PARP-type domain-containing protein</fullName>
    </recommendedName>
</protein>
<dbReference type="GO" id="GO:0008270">
    <property type="term" value="F:zinc ion binding"/>
    <property type="evidence" value="ECO:0007669"/>
    <property type="project" value="UniProtKB-KW"/>
</dbReference>
<dbReference type="AlphaFoldDB" id="A0AAD8Y401"/>
<sequence>MYRMPQAIDTQNAEFENESFYNEHGSLIQEAWKEWEIEHAPTLSNLNDDVKEQGWMETSLAKAIDDAFTNPSEETEAAVKSLWTNNKGPNKFLPKGVYATQLLSPRGVSYLRNLFDLASTSGIPTRRPNGMNRYGVILDSNVHGAVPVQPLVEAVEEIIDRIVRPVGRMLFQDRIGCEDDMDYYAFTISYDGTSASSTQSKDMELKEHRDASVVTLNINLNLPEEEYGGSDVFFRGYPAADGWSSSDFFAENSRDEDGGGTVSFSPGTAIIHLGAHRHGSLPITTAHSDSNSEGKQTSGGKRFNLVIWMFGFHSAIAAAAASFPFATMSEKTVTYSVEPSKTARSACKKCKEKIEKGVLRVGYEIQDGDKKFTSWHHVKCFNMPKKVNGISTKGMSVADFVEEHIADPHGLYDDGDKLAEIIADIESKPPKSEKSNIFKDKVATYKRALDDMEGDDDEGKPSASKKAKTDIEERARAYGVYKQMKNPELQDVLRWNLGYATTGTKDVLLVRCIDGHVNGRLARCPVCSQGKLGLSDEDAGDTIKCGGYWDEDLNMKTKCTYAVPNSSAPRLKPWYAEEPSEEQKEEMKEFTEQQKALATGKSPNGPPSELLRAAEKLDWPDTSDPSQRKKACVLMYEVCTSGSVKIDLPEDQKKAKQKIFGLFSTASGPLSATEVLGLVVKEYGIATAKAEAKAKQKEALAAGCECAANAAVLQAFQELSELYFKGGNSNAGISVSVTHVLECAKKVATAIQGLDFEITVDNVMGLSKGPNKVANIGKSSADKIKEFLSTGKMQKLEEKRMLAA</sequence>
<dbReference type="PROSITE" id="PS50064">
    <property type="entry name" value="ZF_PARP_2"/>
    <property type="match status" value="1"/>
</dbReference>
<feature type="region of interest" description="Disordered" evidence="6">
    <location>
        <begin position="570"/>
        <end position="609"/>
    </location>
</feature>
<dbReference type="InterPro" id="IPR027421">
    <property type="entry name" value="DNA_pol_lamdba_lyase_dom_sf"/>
</dbReference>
<name>A0AAD8Y401_9STRA</name>
<dbReference type="InterPro" id="IPR001510">
    <property type="entry name" value="Znf_PARP"/>
</dbReference>
<dbReference type="SMART" id="SM01336">
    <property type="entry name" value="zf-PARP"/>
    <property type="match status" value="1"/>
</dbReference>
<feature type="compositionally biased region" description="Basic and acidic residues" evidence="6">
    <location>
        <begin position="581"/>
        <end position="592"/>
    </location>
</feature>
<evidence type="ECO:0000256" key="2">
    <source>
        <dbReference type="ARBA" id="ARBA00022723"/>
    </source>
</evidence>
<dbReference type="GO" id="GO:0003677">
    <property type="term" value="F:DNA binding"/>
    <property type="evidence" value="ECO:0007669"/>
    <property type="project" value="InterPro"/>
</dbReference>
<dbReference type="Gene3D" id="3.30.1740.10">
    <property type="entry name" value="Zinc finger, PARP-type"/>
    <property type="match status" value="1"/>
</dbReference>
<dbReference type="SMART" id="SM01335">
    <property type="entry name" value="PADR1"/>
    <property type="match status" value="1"/>
</dbReference>
<reference evidence="8" key="1">
    <citation type="submission" date="2023-06" db="EMBL/GenBank/DDBJ databases">
        <title>Survivors Of The Sea: Transcriptome response of Skeletonema marinoi to long-term dormancy.</title>
        <authorList>
            <person name="Pinder M.I.M."/>
            <person name="Kourtchenko O."/>
            <person name="Robertson E.K."/>
            <person name="Larsson T."/>
            <person name="Maumus F."/>
            <person name="Osuna-Cruz C.M."/>
            <person name="Vancaester E."/>
            <person name="Stenow R."/>
            <person name="Vandepoele K."/>
            <person name="Ploug H."/>
            <person name="Bruchert V."/>
            <person name="Godhe A."/>
            <person name="Topel M."/>
        </authorList>
    </citation>
    <scope>NUCLEOTIDE SEQUENCE</scope>
    <source>
        <strain evidence="8">R05AC</strain>
    </source>
</reference>
<keyword evidence="9" id="KW-1185">Reference proteome</keyword>
<dbReference type="InterPro" id="IPR036957">
    <property type="entry name" value="Znf_PARP_sf"/>
</dbReference>
<comment type="subcellular location">
    <subcellularLocation>
        <location evidence="1">Nucleus</location>
    </subcellularLocation>
</comment>
<evidence type="ECO:0000256" key="4">
    <source>
        <dbReference type="ARBA" id="ARBA00022833"/>
    </source>
</evidence>
<dbReference type="GO" id="GO:0005634">
    <property type="term" value="C:nucleus"/>
    <property type="evidence" value="ECO:0007669"/>
    <property type="project" value="UniProtKB-SubCell"/>
</dbReference>
<accession>A0AAD8Y401</accession>
<dbReference type="Gene3D" id="3.90.640.80">
    <property type="match status" value="1"/>
</dbReference>
<dbReference type="Gene3D" id="1.10.150.110">
    <property type="entry name" value="DNA polymerase beta, N-terminal domain-like"/>
    <property type="match status" value="1"/>
</dbReference>
<evidence type="ECO:0000313" key="8">
    <source>
        <dbReference type="EMBL" id="KAK1738730.1"/>
    </source>
</evidence>
<keyword evidence="5" id="KW-0539">Nucleus</keyword>
<evidence type="ECO:0000256" key="5">
    <source>
        <dbReference type="ARBA" id="ARBA00023242"/>
    </source>
</evidence>
<dbReference type="Proteomes" id="UP001224775">
    <property type="component" value="Unassembled WGS sequence"/>
</dbReference>
<dbReference type="PROSITE" id="PS52007">
    <property type="entry name" value="PADR1"/>
    <property type="match status" value="1"/>
</dbReference>
<feature type="region of interest" description="Disordered" evidence="6">
    <location>
        <begin position="451"/>
        <end position="470"/>
    </location>
</feature>
<keyword evidence="2" id="KW-0479">Metal-binding</keyword>
<feature type="domain" description="PARP-type" evidence="7">
    <location>
        <begin position="335"/>
        <end position="381"/>
    </location>
</feature>
<evidence type="ECO:0000256" key="1">
    <source>
        <dbReference type="ARBA" id="ARBA00004123"/>
    </source>
</evidence>
<comment type="caution">
    <text evidence="8">The sequence shown here is derived from an EMBL/GenBank/DDBJ whole genome shotgun (WGS) entry which is preliminary data.</text>
</comment>
<organism evidence="8 9">
    <name type="scientific">Skeletonema marinoi</name>
    <dbReference type="NCBI Taxonomy" id="267567"/>
    <lineage>
        <taxon>Eukaryota</taxon>
        <taxon>Sar</taxon>
        <taxon>Stramenopiles</taxon>
        <taxon>Ochrophyta</taxon>
        <taxon>Bacillariophyta</taxon>
        <taxon>Coscinodiscophyceae</taxon>
        <taxon>Thalassiosirophycidae</taxon>
        <taxon>Thalassiosirales</taxon>
        <taxon>Skeletonemataceae</taxon>
        <taxon>Skeletonema</taxon>
        <taxon>Skeletonema marinoi-dohrnii complex</taxon>
    </lineage>
</organism>
<evidence type="ECO:0000259" key="7">
    <source>
        <dbReference type="PROSITE" id="PS50064"/>
    </source>
</evidence>
<dbReference type="EMBL" id="JATAAI010000020">
    <property type="protein sequence ID" value="KAK1738730.1"/>
    <property type="molecule type" value="Genomic_DNA"/>
</dbReference>
<dbReference type="Pfam" id="PF00645">
    <property type="entry name" value="zf-PARP"/>
    <property type="match status" value="1"/>
</dbReference>
<evidence type="ECO:0000256" key="6">
    <source>
        <dbReference type="SAM" id="MobiDB-lite"/>
    </source>
</evidence>
<evidence type="ECO:0000256" key="3">
    <source>
        <dbReference type="ARBA" id="ARBA00022771"/>
    </source>
</evidence>
<proteinExistence type="predicted"/>
<evidence type="ECO:0000313" key="9">
    <source>
        <dbReference type="Proteomes" id="UP001224775"/>
    </source>
</evidence>
<dbReference type="SUPFAM" id="SSF57716">
    <property type="entry name" value="Glucocorticoid receptor-like (DNA-binding domain)"/>
    <property type="match status" value="1"/>
</dbReference>